<dbReference type="Pfam" id="PF12704">
    <property type="entry name" value="MacB_PCD"/>
    <property type="match status" value="1"/>
</dbReference>
<sequence length="401" mass="43414">MLELRPILSALWRHKISALLIALQLGLTLAIVSNALVVIDERTERISRPTGVAVEDINSFGFLAIPEDYDKFEAFRLDLDMIRSLPGVASATISNHVPLSGSGSASGFYDAPNMEVGATSANYYTVDEHFIDALGMKLTAGRGFSPEEVMQVGATSSERPKVAVVTQKFADEMFPEGNALGNAFFMGGDDHPIEIVGIVERNLGPWPNSSVAGRGVFYPAIMDQWFYYIVRAEPGQRDAVLKLVEEKLAERDPNRVINADTLQEQKDQYYAGDNTMIKVLSSVVILLTFIVALGVVGLTVFWITQRQKQIGVRRALGATRVAIGRYFLLENLIIAATGILLGFAAAQIFNGFLVREFDQPALPLVVTLTCALGLLGVSLAAALVPAIRAANISPATATRSV</sequence>
<feature type="transmembrane region" description="Helical" evidence="7">
    <location>
        <begin position="283"/>
        <end position="305"/>
    </location>
</feature>
<evidence type="ECO:0000259" key="9">
    <source>
        <dbReference type="Pfam" id="PF12704"/>
    </source>
</evidence>
<evidence type="ECO:0000313" key="11">
    <source>
        <dbReference type="Proteomes" id="UP000095672"/>
    </source>
</evidence>
<gene>
    <name evidence="10" type="primary">macB_1</name>
    <name evidence="10" type="ORF">AUP74_00160</name>
</gene>
<keyword evidence="5 7" id="KW-0472">Membrane</keyword>
<keyword evidence="10" id="KW-0067">ATP-binding</keyword>
<dbReference type="PATRIC" id="fig|1769779.3.peg.158"/>
<dbReference type="PANTHER" id="PTHR30572">
    <property type="entry name" value="MEMBRANE COMPONENT OF TRANSPORTER-RELATED"/>
    <property type="match status" value="1"/>
</dbReference>
<keyword evidence="10" id="KW-0378">Hydrolase</keyword>
<dbReference type="EC" id="3.6.3.-" evidence="10"/>
<keyword evidence="11" id="KW-1185">Reference proteome</keyword>
<evidence type="ECO:0000256" key="1">
    <source>
        <dbReference type="ARBA" id="ARBA00004651"/>
    </source>
</evidence>
<feature type="transmembrane region" description="Helical" evidence="7">
    <location>
        <begin position="361"/>
        <end position="384"/>
    </location>
</feature>
<dbReference type="PANTHER" id="PTHR30572:SF4">
    <property type="entry name" value="ABC TRANSPORTER PERMEASE YTRF"/>
    <property type="match status" value="1"/>
</dbReference>
<evidence type="ECO:0000256" key="3">
    <source>
        <dbReference type="ARBA" id="ARBA00022692"/>
    </source>
</evidence>
<comment type="similarity">
    <text evidence="6">Belongs to the ABC-4 integral membrane protein family.</text>
</comment>
<evidence type="ECO:0000313" key="10">
    <source>
        <dbReference type="EMBL" id="AOS95635.1"/>
    </source>
</evidence>
<dbReference type="InterPro" id="IPR050250">
    <property type="entry name" value="Macrolide_Exporter_MacB"/>
</dbReference>
<dbReference type="RefSeq" id="WP_069945888.1">
    <property type="nucleotide sequence ID" value="NZ_CP014143.1"/>
</dbReference>
<dbReference type="InterPro" id="IPR025857">
    <property type="entry name" value="MacB_PCD"/>
</dbReference>
<organism evidence="10 11">
    <name type="scientific">Microbulbifer aggregans</name>
    <dbReference type="NCBI Taxonomy" id="1769779"/>
    <lineage>
        <taxon>Bacteria</taxon>
        <taxon>Pseudomonadati</taxon>
        <taxon>Pseudomonadota</taxon>
        <taxon>Gammaproteobacteria</taxon>
        <taxon>Cellvibrionales</taxon>
        <taxon>Microbulbiferaceae</taxon>
        <taxon>Microbulbifer</taxon>
    </lineage>
</organism>
<proteinExistence type="inferred from homology"/>
<evidence type="ECO:0000256" key="7">
    <source>
        <dbReference type="SAM" id="Phobius"/>
    </source>
</evidence>
<dbReference type="AlphaFoldDB" id="A0A1C9W3A4"/>
<feature type="transmembrane region" description="Helical" evidence="7">
    <location>
        <begin position="326"/>
        <end position="349"/>
    </location>
</feature>
<keyword evidence="4 7" id="KW-1133">Transmembrane helix</keyword>
<dbReference type="GO" id="GO:0005886">
    <property type="term" value="C:plasma membrane"/>
    <property type="evidence" value="ECO:0007669"/>
    <property type="project" value="UniProtKB-SubCell"/>
</dbReference>
<keyword evidence="2" id="KW-1003">Cell membrane</keyword>
<evidence type="ECO:0000256" key="2">
    <source>
        <dbReference type="ARBA" id="ARBA00022475"/>
    </source>
</evidence>
<reference evidence="11" key="1">
    <citation type="submission" date="2016-01" db="EMBL/GenBank/DDBJ databases">
        <title>Complete genome sequence of Microbulbifer sp. CCB-MM1, a halophile isolated from Matang Mangrove Forest, Perak.</title>
        <authorList>
            <person name="Moh T.H."/>
            <person name="Dinesh B."/>
            <person name="Lau N.-S."/>
            <person name="Go F."/>
            <person name="Alexander Chong S.-C."/>
        </authorList>
    </citation>
    <scope>NUCLEOTIDE SEQUENCE [LARGE SCALE GENOMIC DNA]</scope>
    <source>
        <strain evidence="11">CCB-MM1</strain>
    </source>
</reference>
<dbReference type="Proteomes" id="UP000095672">
    <property type="component" value="Chromosome"/>
</dbReference>
<keyword evidence="10" id="KW-0547">Nucleotide-binding</keyword>
<dbReference type="GO" id="GO:0005524">
    <property type="term" value="F:ATP binding"/>
    <property type="evidence" value="ECO:0007669"/>
    <property type="project" value="UniProtKB-KW"/>
</dbReference>
<dbReference type="InterPro" id="IPR003838">
    <property type="entry name" value="ABC3_permease_C"/>
</dbReference>
<feature type="domain" description="ABC3 transporter permease C-terminal" evidence="8">
    <location>
        <begin position="282"/>
        <end position="394"/>
    </location>
</feature>
<dbReference type="GO" id="GO:0016787">
    <property type="term" value="F:hydrolase activity"/>
    <property type="evidence" value="ECO:0007669"/>
    <property type="project" value="UniProtKB-KW"/>
</dbReference>
<accession>A0A1C9W3A4</accession>
<feature type="domain" description="MacB-like periplasmic core" evidence="9">
    <location>
        <begin position="75"/>
        <end position="241"/>
    </location>
</feature>
<evidence type="ECO:0000259" key="8">
    <source>
        <dbReference type="Pfam" id="PF02687"/>
    </source>
</evidence>
<dbReference type="Pfam" id="PF02687">
    <property type="entry name" value="FtsX"/>
    <property type="match status" value="1"/>
</dbReference>
<dbReference type="GO" id="GO:0022857">
    <property type="term" value="F:transmembrane transporter activity"/>
    <property type="evidence" value="ECO:0007669"/>
    <property type="project" value="TreeGrafter"/>
</dbReference>
<dbReference type="EMBL" id="CP014143">
    <property type="protein sequence ID" value="AOS95635.1"/>
    <property type="molecule type" value="Genomic_DNA"/>
</dbReference>
<name>A0A1C9W3A4_9GAMM</name>
<protein>
    <submittedName>
        <fullName evidence="10">Macrolide export ATP-binding/permease protein MacB</fullName>
        <ecNumber evidence="10">3.6.3.-</ecNumber>
    </submittedName>
</protein>
<evidence type="ECO:0000256" key="4">
    <source>
        <dbReference type="ARBA" id="ARBA00022989"/>
    </source>
</evidence>
<keyword evidence="3 7" id="KW-0812">Transmembrane</keyword>
<dbReference type="STRING" id="1769779.AUP74_00160"/>
<dbReference type="OrthoDB" id="9770036at2"/>
<evidence type="ECO:0000256" key="6">
    <source>
        <dbReference type="ARBA" id="ARBA00038076"/>
    </source>
</evidence>
<evidence type="ECO:0000256" key="5">
    <source>
        <dbReference type="ARBA" id="ARBA00023136"/>
    </source>
</evidence>
<comment type="subcellular location">
    <subcellularLocation>
        <location evidence="1">Cell membrane</location>
        <topology evidence="1">Multi-pass membrane protein</topology>
    </subcellularLocation>
</comment>
<dbReference type="KEGG" id="micc:AUP74_00160"/>